<keyword evidence="2" id="KW-0347">Helicase</keyword>
<keyword evidence="2" id="KW-0378">Hydrolase</keyword>
<keyword evidence="2" id="KW-0067">ATP-binding</keyword>
<dbReference type="PANTHER" id="PTHR38133:SF1">
    <property type="entry name" value="SLR1429 PROTEIN"/>
    <property type="match status" value="1"/>
</dbReference>
<protein>
    <submittedName>
        <fullName evidence="2">SWF or SNF family helicase</fullName>
    </submittedName>
</protein>
<reference evidence="2" key="1">
    <citation type="submission" date="2024-05" db="EMBL/GenBank/DDBJ databases">
        <title>30 novel species of actinomycetes from the DSMZ collection.</title>
        <authorList>
            <person name="Nouioui I."/>
        </authorList>
    </citation>
    <scope>NUCLEOTIDE SEQUENCE</scope>
    <source>
        <strain evidence="2">DSM 41527</strain>
    </source>
</reference>
<proteinExistence type="predicted"/>
<dbReference type="Proteomes" id="UP001180551">
    <property type="component" value="Unassembled WGS sequence"/>
</dbReference>
<organism evidence="2 3">
    <name type="scientific">Streptomyces mooreae</name>
    <dbReference type="NCBI Taxonomy" id="3075523"/>
    <lineage>
        <taxon>Bacteria</taxon>
        <taxon>Bacillati</taxon>
        <taxon>Actinomycetota</taxon>
        <taxon>Actinomycetes</taxon>
        <taxon>Kitasatosporales</taxon>
        <taxon>Streptomycetaceae</taxon>
        <taxon>Streptomyces</taxon>
    </lineage>
</organism>
<feature type="region of interest" description="Disordered" evidence="1">
    <location>
        <begin position="1"/>
        <end position="59"/>
    </location>
</feature>
<accession>A0ABU2TJ22</accession>
<dbReference type="PANTHER" id="PTHR38133">
    <property type="entry name" value="SLR1429 PROTEIN"/>
    <property type="match status" value="1"/>
</dbReference>
<evidence type="ECO:0000313" key="3">
    <source>
        <dbReference type="Proteomes" id="UP001180551"/>
    </source>
</evidence>
<keyword evidence="3" id="KW-1185">Reference proteome</keyword>
<dbReference type="EMBL" id="JAVRFE010000082">
    <property type="protein sequence ID" value="MDT0460937.1"/>
    <property type="molecule type" value="Genomic_DNA"/>
</dbReference>
<evidence type="ECO:0000256" key="1">
    <source>
        <dbReference type="SAM" id="MobiDB-lite"/>
    </source>
</evidence>
<evidence type="ECO:0000313" key="2">
    <source>
        <dbReference type="EMBL" id="MDT0460937.1"/>
    </source>
</evidence>
<sequence length="474" mass="49573">MTRPGEEEGEAMAPDREWSPDEWDPATERHPDGRSPEPERHPDDRDPAAGARTFGALPPAPGRAFARSWWGQAWLKALEDTALDGGQLKLGRRHARAGAVGAVSVRPGRITAIVQDRDHTRHRSDVLLQQLGVADWDRLLDLVADRAGHIAALLDRDIPPVLVEDASAAGIELLPGIGDLEAECSCGAWDHCAHTAALCYQLARLLDRDPFVLLLLRGRGERELLDALQARSAARAAGSAGGAGAAGRDGEAERPDAGVPAAEAYAARDILPPLPAAPPPVAAPGVPPVLGGGTPPAPGVAVGALEFLIGDAAERARGLLADALSAGHPDDPLPPVLTPAQDAVRLAAAGPGEAISARLAAGSGRDARALALAVRAWELGGPAGLAVLEEDWTPEPEALARATGHLTAAWEDGEARPRLRAARNRWTVVGGDAQLRYGRDGRWWPYRREGGQWVPAGPATDDPAGAWAVLSAEG</sequence>
<dbReference type="GO" id="GO:0004386">
    <property type="term" value="F:helicase activity"/>
    <property type="evidence" value="ECO:0007669"/>
    <property type="project" value="UniProtKB-KW"/>
</dbReference>
<feature type="compositionally biased region" description="Basic and acidic residues" evidence="1">
    <location>
        <begin position="26"/>
        <end position="47"/>
    </location>
</feature>
<keyword evidence="2" id="KW-0547">Nucleotide-binding</keyword>
<gene>
    <name evidence="2" type="ORF">RM550_35375</name>
</gene>
<comment type="caution">
    <text evidence="2">The sequence shown here is derived from an EMBL/GenBank/DDBJ whole genome shotgun (WGS) entry which is preliminary data.</text>
</comment>
<name>A0ABU2TJ22_9ACTN</name>
<dbReference type="RefSeq" id="WP_311627853.1">
    <property type="nucleotide sequence ID" value="NZ_JAVRFE010000082.1"/>
</dbReference>